<dbReference type="PANTHER" id="PTHR35848">
    <property type="entry name" value="OXALATE-BINDING PROTEIN"/>
    <property type="match status" value="1"/>
</dbReference>
<name>A0A1Z4KUD6_ANAVA</name>
<evidence type="ECO:0000313" key="4">
    <source>
        <dbReference type="EMBL" id="BAY72517.1"/>
    </source>
</evidence>
<reference evidence="4 5" key="1">
    <citation type="submission" date="2017-06" db="EMBL/GenBank/DDBJ databases">
        <title>Genome sequencing of cyanobaciteial culture collection at National Institute for Environmental Studies (NIES).</title>
        <authorList>
            <person name="Hirose Y."/>
            <person name="Shimura Y."/>
            <person name="Fujisawa T."/>
            <person name="Nakamura Y."/>
            <person name="Kawachi M."/>
        </authorList>
    </citation>
    <scope>NUCLEOTIDE SEQUENCE [LARGE SCALE GENOMIC DNA]</scope>
    <source>
        <strain evidence="4 5">NIES-23</strain>
    </source>
</reference>
<dbReference type="InterPro" id="IPR013096">
    <property type="entry name" value="Cupin_2"/>
</dbReference>
<evidence type="ECO:0000313" key="5">
    <source>
        <dbReference type="Proteomes" id="UP000217507"/>
    </source>
</evidence>
<keyword evidence="1" id="KW-0479">Metal-binding</keyword>
<dbReference type="EMBL" id="AP018216">
    <property type="protein sequence ID" value="BAY72517.1"/>
    <property type="molecule type" value="Genomic_DNA"/>
</dbReference>
<dbReference type="CDD" id="cd02224">
    <property type="entry name" value="cupin_SPO2919-like"/>
    <property type="match status" value="1"/>
</dbReference>
<evidence type="ECO:0000259" key="3">
    <source>
        <dbReference type="Pfam" id="PF07883"/>
    </source>
</evidence>
<organism evidence="4 5">
    <name type="scientific">Trichormus variabilis NIES-23</name>
    <dbReference type="NCBI Taxonomy" id="1973479"/>
    <lineage>
        <taxon>Bacteria</taxon>
        <taxon>Bacillati</taxon>
        <taxon>Cyanobacteriota</taxon>
        <taxon>Cyanophyceae</taxon>
        <taxon>Nostocales</taxon>
        <taxon>Nostocaceae</taxon>
        <taxon>Trichormus</taxon>
    </lineage>
</organism>
<sequence length="155" mass="17061">MIIDPKNVPMERGTNYPDAFKAMVAGRIRQRLGNFAGLKNFGVNLVQLEPGSFSALRHWHSHQDEFIYILAGELTLITDAGEEILTPGMAAGFPAGEANGHHLVNRSAVVGVYLEVGDRTPNDQGFYPDVPDLMTPPSPDGKSRQFIHQDGTRYK</sequence>
<dbReference type="Pfam" id="PF07883">
    <property type="entry name" value="Cupin_2"/>
    <property type="match status" value="1"/>
</dbReference>
<dbReference type="GO" id="GO:0046872">
    <property type="term" value="F:metal ion binding"/>
    <property type="evidence" value="ECO:0007669"/>
    <property type="project" value="UniProtKB-KW"/>
</dbReference>
<feature type="region of interest" description="Disordered" evidence="2">
    <location>
        <begin position="124"/>
        <end position="155"/>
    </location>
</feature>
<dbReference type="SUPFAM" id="SSF51182">
    <property type="entry name" value="RmlC-like cupins"/>
    <property type="match status" value="1"/>
</dbReference>
<dbReference type="PANTHER" id="PTHR35848:SF9">
    <property type="entry name" value="SLL1358 PROTEIN"/>
    <property type="match status" value="1"/>
</dbReference>
<accession>A0A1Z4KUD6</accession>
<feature type="domain" description="Cupin type-2" evidence="3">
    <location>
        <begin position="45"/>
        <end position="115"/>
    </location>
</feature>
<protein>
    <recommendedName>
        <fullName evidence="3">Cupin type-2 domain-containing protein</fullName>
    </recommendedName>
</protein>
<dbReference type="Proteomes" id="UP000217507">
    <property type="component" value="Chromosome"/>
</dbReference>
<dbReference type="Gene3D" id="2.60.120.10">
    <property type="entry name" value="Jelly Rolls"/>
    <property type="match status" value="1"/>
</dbReference>
<dbReference type="InterPro" id="IPR051610">
    <property type="entry name" value="GPI/OXD"/>
</dbReference>
<dbReference type="InterPro" id="IPR014710">
    <property type="entry name" value="RmlC-like_jellyroll"/>
</dbReference>
<proteinExistence type="predicted"/>
<evidence type="ECO:0000256" key="2">
    <source>
        <dbReference type="SAM" id="MobiDB-lite"/>
    </source>
</evidence>
<dbReference type="AlphaFoldDB" id="A0A1Z4KUD6"/>
<gene>
    <name evidence="4" type="ORF">NIES23_53420</name>
</gene>
<evidence type="ECO:0000256" key="1">
    <source>
        <dbReference type="ARBA" id="ARBA00022723"/>
    </source>
</evidence>
<dbReference type="InterPro" id="IPR011051">
    <property type="entry name" value="RmlC_Cupin_sf"/>
</dbReference>